<dbReference type="PANTHER" id="PTHR10125">
    <property type="entry name" value="P2X PURINOCEPTOR"/>
    <property type="match status" value="1"/>
</dbReference>
<comment type="subcellular location">
    <subcellularLocation>
        <location evidence="1">Endomembrane system</location>
    </subcellularLocation>
</comment>
<dbReference type="Gene3D" id="2.60.490.10">
    <property type="entry name" value="atp-gated p2x4 ion channel domain"/>
    <property type="match status" value="2"/>
</dbReference>
<evidence type="ECO:0000256" key="7">
    <source>
        <dbReference type="ARBA" id="ARBA00023136"/>
    </source>
</evidence>
<dbReference type="AlphaFoldDB" id="A0AAW0PP51"/>
<proteinExistence type="inferred from homology"/>
<dbReference type="Pfam" id="PF00864">
    <property type="entry name" value="P2X_receptor"/>
    <property type="match status" value="2"/>
</dbReference>
<evidence type="ECO:0000313" key="11">
    <source>
        <dbReference type="EMBL" id="KAK7933297.1"/>
    </source>
</evidence>
<keyword evidence="12" id="KW-1185">Reference proteome</keyword>
<evidence type="ECO:0008006" key="13">
    <source>
        <dbReference type="Google" id="ProtNLM"/>
    </source>
</evidence>
<dbReference type="InterPro" id="IPR059116">
    <property type="entry name" value="P2X_receptor"/>
</dbReference>
<name>A0AAW0PP51_9GOBI</name>
<keyword evidence="3" id="KW-0813">Transport</keyword>
<evidence type="ECO:0000256" key="10">
    <source>
        <dbReference type="SAM" id="Phobius"/>
    </source>
</evidence>
<evidence type="ECO:0000256" key="4">
    <source>
        <dbReference type="ARBA" id="ARBA00022692"/>
    </source>
</evidence>
<keyword evidence="7 10" id="KW-0472">Membrane</keyword>
<organism evidence="11 12">
    <name type="scientific">Mugilogobius chulae</name>
    <name type="common">yellowstripe goby</name>
    <dbReference type="NCBI Taxonomy" id="88201"/>
    <lineage>
        <taxon>Eukaryota</taxon>
        <taxon>Metazoa</taxon>
        <taxon>Chordata</taxon>
        <taxon>Craniata</taxon>
        <taxon>Vertebrata</taxon>
        <taxon>Euteleostomi</taxon>
        <taxon>Actinopterygii</taxon>
        <taxon>Neopterygii</taxon>
        <taxon>Teleostei</taxon>
        <taxon>Neoteleostei</taxon>
        <taxon>Acanthomorphata</taxon>
        <taxon>Gobiaria</taxon>
        <taxon>Gobiiformes</taxon>
        <taxon>Gobioidei</taxon>
        <taxon>Gobiidae</taxon>
        <taxon>Gobionellinae</taxon>
        <taxon>Mugilogobius</taxon>
    </lineage>
</organism>
<evidence type="ECO:0000256" key="9">
    <source>
        <dbReference type="ARBA" id="ARBA00023303"/>
    </source>
</evidence>
<dbReference type="GO" id="GO:0070588">
    <property type="term" value="P:calcium ion transmembrane transport"/>
    <property type="evidence" value="ECO:0007669"/>
    <property type="project" value="TreeGrafter"/>
</dbReference>
<dbReference type="InterPro" id="IPR027309">
    <property type="entry name" value="P2X_extracellular_dom_sf"/>
</dbReference>
<evidence type="ECO:0000256" key="2">
    <source>
        <dbReference type="ARBA" id="ARBA00009848"/>
    </source>
</evidence>
<keyword evidence="9" id="KW-0407">Ion channel</keyword>
<accession>A0AAW0PP51</accession>
<dbReference type="GO" id="GO:0012505">
    <property type="term" value="C:endomembrane system"/>
    <property type="evidence" value="ECO:0007669"/>
    <property type="project" value="UniProtKB-SubCell"/>
</dbReference>
<dbReference type="Proteomes" id="UP001460270">
    <property type="component" value="Unassembled WGS sequence"/>
</dbReference>
<keyword evidence="8" id="KW-1071">Ligand-gated ion channel</keyword>
<evidence type="ECO:0000313" key="12">
    <source>
        <dbReference type="Proteomes" id="UP001460270"/>
    </source>
</evidence>
<evidence type="ECO:0000256" key="8">
    <source>
        <dbReference type="ARBA" id="ARBA00023286"/>
    </source>
</evidence>
<dbReference type="GO" id="GO:0005886">
    <property type="term" value="C:plasma membrane"/>
    <property type="evidence" value="ECO:0007669"/>
    <property type="project" value="TreeGrafter"/>
</dbReference>
<evidence type="ECO:0000256" key="6">
    <source>
        <dbReference type="ARBA" id="ARBA00023065"/>
    </source>
</evidence>
<dbReference type="PANTHER" id="PTHR10125:SF18">
    <property type="entry name" value="P2X PURINOCEPTOR 4"/>
    <property type="match status" value="1"/>
</dbReference>
<evidence type="ECO:0000256" key="1">
    <source>
        <dbReference type="ARBA" id="ARBA00004308"/>
    </source>
</evidence>
<comment type="caution">
    <text evidence="11">The sequence shown here is derived from an EMBL/GenBank/DDBJ whole genome shotgun (WGS) entry which is preliminary data.</text>
</comment>
<keyword evidence="6" id="KW-0406">Ion transport</keyword>
<dbReference type="EMBL" id="JBBPFD010000003">
    <property type="protein sequence ID" value="KAK7933297.1"/>
    <property type="molecule type" value="Genomic_DNA"/>
</dbReference>
<evidence type="ECO:0000256" key="3">
    <source>
        <dbReference type="ARBA" id="ARBA00022448"/>
    </source>
</evidence>
<protein>
    <recommendedName>
        <fullName evidence="13">Purinergic receptor</fullName>
    </recommendedName>
</protein>
<gene>
    <name evidence="11" type="ORF">WMY93_004193</name>
</gene>
<dbReference type="GO" id="GO:0098794">
    <property type="term" value="C:postsynapse"/>
    <property type="evidence" value="ECO:0007669"/>
    <property type="project" value="GOC"/>
</dbReference>
<comment type="similarity">
    <text evidence="2">Belongs to the P2X receptor family.</text>
</comment>
<dbReference type="GO" id="GO:0004931">
    <property type="term" value="F:extracellularly ATP-gated monoatomic cation channel activity"/>
    <property type="evidence" value="ECO:0007669"/>
    <property type="project" value="TreeGrafter"/>
</dbReference>
<feature type="transmembrane region" description="Helical" evidence="10">
    <location>
        <begin position="32"/>
        <end position="50"/>
    </location>
</feature>
<sequence>MSGTCCQETLHYIFDYETPKTLVIPSLRVGCVFRFTQLLVVLYVVVYVCVIQKAYQDTDSVLSTVTTKVKGFALTNESGQEPRFWDTADYIIPPQGDESFFVLTNMIVTPEQIQSRCPQPPSLSSAVCVDDCDCVEGLSDPRGNGIQSGLCVNSLIHFRPVSVFLVPLENDTALPKRNIHVNSSYLKSCEFHRKTDPDCPIFRLKYIVSEAGRTFRRWL</sequence>
<keyword evidence="4 10" id="KW-0812">Transmembrane</keyword>
<keyword evidence="5 10" id="KW-1133">Transmembrane helix</keyword>
<evidence type="ECO:0000256" key="5">
    <source>
        <dbReference type="ARBA" id="ARBA00022989"/>
    </source>
</evidence>
<reference evidence="12" key="1">
    <citation type="submission" date="2024-04" db="EMBL/GenBank/DDBJ databases">
        <title>Salinicola lusitanus LLJ914,a marine bacterium isolated from the Okinawa Trough.</title>
        <authorList>
            <person name="Li J."/>
        </authorList>
    </citation>
    <scope>NUCLEOTIDE SEQUENCE [LARGE SCALE GENOMIC DNA]</scope>
</reference>